<evidence type="ECO:0000259" key="8">
    <source>
        <dbReference type="SMART" id="SM00709"/>
    </source>
</evidence>
<dbReference type="Pfam" id="PF22794">
    <property type="entry name" value="jr-ZPR1"/>
    <property type="match status" value="2"/>
</dbReference>
<dbReference type="EMBL" id="CATQJA010002644">
    <property type="protein sequence ID" value="CAJ0576613.1"/>
    <property type="molecule type" value="Genomic_DNA"/>
</dbReference>
<keyword evidence="6" id="KW-0862">Zinc</keyword>
<dbReference type="SMART" id="SM00709">
    <property type="entry name" value="Zpr1"/>
    <property type="match status" value="2"/>
</dbReference>
<sequence>MAAGGQSVVYQALSADGPDAAPMEVESLCVNCEENGITRILLTSIPYYKSVILIAFECPHCGYKNNEVQSGEAVQEHGVEITLAVKEQCDLRRQIVKSEYASIEIPEIELTIPAQHGPAEVTTVESVLSRAIERLADSQPARRALSAEDADQVEGFLNKARAALELKTDWKLILHDPTGNCFIQNPDPMHVDPRAILVHYPRPVAEDKMLGLVDDNTKEYEEAEPVEPIKRGDENLKDEVMRIPTSCEVCKTEGELLMKHLDIPFFQEVIVMAFTCDNCGNKSNEIKSGGPIRAQGCKLSLTIAESIDLARDVLKSDTCCMSIPELDLEVGYGAISGRFTTVEGLLTATKEQLDQQFKFFTGDSAQDDEKVKMKALMESFDQILSLEKPVTLVLDDPAGNSYIQSTTAPLDDPRLHKDYYTRSREQDDDLGLLDMKVENYENDGRGMEAVIEEDEENEAN</sequence>
<evidence type="ECO:0000313" key="11">
    <source>
        <dbReference type="Proteomes" id="UP001177023"/>
    </source>
</evidence>
<keyword evidence="3" id="KW-0479">Metal-binding</keyword>
<dbReference type="InterPro" id="IPR042451">
    <property type="entry name" value="ZPR1_A/B_dom"/>
</dbReference>
<feature type="non-terminal residue" evidence="9">
    <location>
        <position position="1"/>
    </location>
</feature>
<dbReference type="AlphaFoldDB" id="A0AA36C558"/>
<comment type="subcellular location">
    <subcellularLocation>
        <location evidence="1">Nucleus</location>
    </subcellularLocation>
</comment>
<evidence type="ECO:0000256" key="6">
    <source>
        <dbReference type="ARBA" id="ARBA00022833"/>
    </source>
</evidence>
<dbReference type="GO" id="GO:0005634">
    <property type="term" value="C:nucleus"/>
    <property type="evidence" value="ECO:0007669"/>
    <property type="project" value="UniProtKB-SubCell"/>
</dbReference>
<evidence type="ECO:0000256" key="5">
    <source>
        <dbReference type="ARBA" id="ARBA00022771"/>
    </source>
</evidence>
<dbReference type="InterPro" id="IPR040141">
    <property type="entry name" value="ZPR1"/>
</dbReference>
<gene>
    <name evidence="10" type="ORF">MSPICULIGERA_LOCUS14903</name>
    <name evidence="9" type="ORF">MSPICULIGERA_LOCUS456</name>
</gene>
<organism evidence="9 11">
    <name type="scientific">Mesorhabditis spiculigera</name>
    <dbReference type="NCBI Taxonomy" id="96644"/>
    <lineage>
        <taxon>Eukaryota</taxon>
        <taxon>Metazoa</taxon>
        <taxon>Ecdysozoa</taxon>
        <taxon>Nematoda</taxon>
        <taxon>Chromadorea</taxon>
        <taxon>Rhabditida</taxon>
        <taxon>Rhabditina</taxon>
        <taxon>Rhabditomorpha</taxon>
        <taxon>Rhabditoidea</taxon>
        <taxon>Rhabditidae</taxon>
        <taxon>Mesorhabditinae</taxon>
        <taxon>Mesorhabditis</taxon>
    </lineage>
</organism>
<evidence type="ECO:0000256" key="2">
    <source>
        <dbReference type="ARBA" id="ARBA00008354"/>
    </source>
</evidence>
<dbReference type="Pfam" id="PF03367">
    <property type="entry name" value="Zn_ribbon_ZPR1"/>
    <property type="match status" value="2"/>
</dbReference>
<keyword evidence="4" id="KW-0677">Repeat</keyword>
<protein>
    <recommendedName>
        <fullName evidence="8">Zinc finger ZPR1-type domain-containing protein</fullName>
    </recommendedName>
</protein>
<dbReference type="Proteomes" id="UP001177023">
    <property type="component" value="Unassembled WGS sequence"/>
</dbReference>
<evidence type="ECO:0000313" key="10">
    <source>
        <dbReference type="EMBL" id="CAJ0576613.1"/>
    </source>
</evidence>
<dbReference type="NCBIfam" id="TIGR00310">
    <property type="entry name" value="ZPR1_znf"/>
    <property type="match status" value="2"/>
</dbReference>
<feature type="domain" description="Zinc finger ZPR1-type" evidence="8">
    <location>
        <begin position="245"/>
        <end position="405"/>
    </location>
</feature>
<accession>A0AA36C558</accession>
<keyword evidence="7" id="KW-0539">Nucleus</keyword>
<evidence type="ECO:0000313" key="9">
    <source>
        <dbReference type="EMBL" id="CAJ0557698.1"/>
    </source>
</evidence>
<keyword evidence="5" id="KW-0863">Zinc-finger</keyword>
<evidence type="ECO:0000256" key="4">
    <source>
        <dbReference type="ARBA" id="ARBA00022737"/>
    </source>
</evidence>
<reference evidence="9" key="1">
    <citation type="submission" date="2023-06" db="EMBL/GenBank/DDBJ databases">
        <authorList>
            <person name="Delattre M."/>
        </authorList>
    </citation>
    <scope>NUCLEOTIDE SEQUENCE</scope>
    <source>
        <strain evidence="9">AF72</strain>
    </source>
</reference>
<comment type="caution">
    <text evidence="9">The sequence shown here is derived from an EMBL/GenBank/DDBJ whole genome shotgun (WGS) entry which is preliminary data.</text>
</comment>
<dbReference type="PANTHER" id="PTHR10876:SF0">
    <property type="entry name" value="ZINC FINGER PROTEIN ZPR1"/>
    <property type="match status" value="1"/>
</dbReference>
<evidence type="ECO:0000256" key="3">
    <source>
        <dbReference type="ARBA" id="ARBA00022723"/>
    </source>
</evidence>
<dbReference type="Gene3D" id="2.20.25.420">
    <property type="entry name" value="ZPR1, zinc finger domain"/>
    <property type="match status" value="2"/>
</dbReference>
<dbReference type="InterPro" id="IPR042452">
    <property type="entry name" value="ZPR1_Znf1/2"/>
</dbReference>
<dbReference type="InterPro" id="IPR056180">
    <property type="entry name" value="ZPR1_jr_dom"/>
</dbReference>
<dbReference type="Gene3D" id="2.60.120.1040">
    <property type="entry name" value="ZPR1, A/B domain"/>
    <property type="match status" value="2"/>
</dbReference>
<name>A0AA36C558_9BILA</name>
<evidence type="ECO:0000256" key="1">
    <source>
        <dbReference type="ARBA" id="ARBA00004123"/>
    </source>
</evidence>
<dbReference type="GO" id="GO:0008270">
    <property type="term" value="F:zinc ion binding"/>
    <property type="evidence" value="ECO:0007669"/>
    <property type="project" value="UniProtKB-KW"/>
</dbReference>
<keyword evidence="11" id="KW-1185">Reference proteome</keyword>
<comment type="similarity">
    <text evidence="2">Belongs to the ZPR1 family.</text>
</comment>
<dbReference type="FunFam" id="2.20.25.420:FF:000002">
    <property type="entry name" value="Zinc finger protein ZPR1"/>
    <property type="match status" value="1"/>
</dbReference>
<proteinExistence type="inferred from homology"/>
<dbReference type="EMBL" id="CATQJA010000074">
    <property type="protein sequence ID" value="CAJ0557698.1"/>
    <property type="molecule type" value="Genomic_DNA"/>
</dbReference>
<dbReference type="FunFam" id="2.20.25.420:FF:000001">
    <property type="entry name" value="Zinc finger protein ZPR1"/>
    <property type="match status" value="1"/>
</dbReference>
<feature type="domain" description="Zinc finger ZPR1-type" evidence="8">
    <location>
        <begin position="27"/>
        <end position="185"/>
    </location>
</feature>
<evidence type="ECO:0000256" key="7">
    <source>
        <dbReference type="ARBA" id="ARBA00023242"/>
    </source>
</evidence>
<dbReference type="FunFam" id="2.60.120.1040:FF:000001">
    <property type="entry name" value="Zinc finger protein ZPR1"/>
    <property type="match status" value="1"/>
</dbReference>
<dbReference type="InterPro" id="IPR004457">
    <property type="entry name" value="Znf_ZPR1"/>
</dbReference>
<dbReference type="PANTHER" id="PTHR10876">
    <property type="entry name" value="ZINC FINGER PROTEIN ZPR1"/>
    <property type="match status" value="1"/>
</dbReference>